<organism evidence="2">
    <name type="scientific">Heligmosomoides polygyrus</name>
    <name type="common">Parasitic roundworm</name>
    <dbReference type="NCBI Taxonomy" id="6339"/>
    <lineage>
        <taxon>Eukaryota</taxon>
        <taxon>Metazoa</taxon>
        <taxon>Ecdysozoa</taxon>
        <taxon>Nematoda</taxon>
        <taxon>Chromadorea</taxon>
        <taxon>Rhabditida</taxon>
        <taxon>Rhabditina</taxon>
        <taxon>Rhabditomorpha</taxon>
        <taxon>Strongyloidea</taxon>
        <taxon>Heligmosomidae</taxon>
        <taxon>Heligmosomoides</taxon>
    </lineage>
</organism>
<evidence type="ECO:0000313" key="4">
    <source>
        <dbReference type="WBParaSite" id="HPBE_0002210901-mRNA-1"/>
    </source>
</evidence>
<name>A0A3P8BWC2_HELPZ</name>
<accession>A0A3P8BWC2</accession>
<proteinExistence type="predicted"/>
<protein>
    <submittedName>
        <fullName evidence="4">DUF4476 domain-containing protein</fullName>
    </submittedName>
</protein>
<evidence type="ECO:0000256" key="1">
    <source>
        <dbReference type="SAM" id="MobiDB-lite"/>
    </source>
</evidence>
<dbReference type="AlphaFoldDB" id="A0A3P8BWC2"/>
<dbReference type="OrthoDB" id="203862at2759"/>
<feature type="region of interest" description="Disordered" evidence="1">
    <location>
        <begin position="138"/>
        <end position="162"/>
    </location>
</feature>
<reference evidence="4" key="2">
    <citation type="submission" date="2019-09" db="UniProtKB">
        <authorList>
            <consortium name="WormBaseParasite"/>
        </authorList>
    </citation>
    <scope>IDENTIFICATION</scope>
</reference>
<dbReference type="Proteomes" id="UP000050761">
    <property type="component" value="Unassembled WGS sequence"/>
</dbReference>
<keyword evidence="3" id="KW-1185">Reference proteome</keyword>
<feature type="compositionally biased region" description="Low complexity" evidence="1">
    <location>
        <begin position="144"/>
        <end position="155"/>
    </location>
</feature>
<dbReference type="EMBL" id="UZAH01033663">
    <property type="protein sequence ID" value="VDP30412.1"/>
    <property type="molecule type" value="Genomic_DNA"/>
</dbReference>
<reference evidence="2 3" key="1">
    <citation type="submission" date="2018-11" db="EMBL/GenBank/DDBJ databases">
        <authorList>
            <consortium name="Pathogen Informatics"/>
        </authorList>
    </citation>
    <scope>NUCLEOTIDE SEQUENCE [LARGE SCALE GENOMIC DNA]</scope>
</reference>
<dbReference type="WBParaSite" id="HPBE_0002210901-mRNA-1">
    <property type="protein sequence ID" value="HPBE_0002210901-mRNA-1"/>
    <property type="gene ID" value="HPBE_0002210901"/>
</dbReference>
<evidence type="ECO:0000313" key="2">
    <source>
        <dbReference type="EMBL" id="VDP30412.1"/>
    </source>
</evidence>
<gene>
    <name evidence="2" type="ORF">HPBE_LOCUS22108</name>
</gene>
<sequence>MRKKMMLTTPGAVLRSSRDLSRTPEKMLLLDGCEDKSFVASPKPGWSTDRIDRITMRLKEPETCSAVQKLCFKDKQADRALQMSNHCTAIMELHRQGKRQCDIANLLRRLSPQKLVDVRGLAMKVIVQDKQEIALSIRRRSGKSSKSNKSPIGGSLEKNRLW</sequence>
<evidence type="ECO:0000313" key="3">
    <source>
        <dbReference type="Proteomes" id="UP000050761"/>
    </source>
</evidence>